<organism evidence="7 8">
    <name type="scientific">Xenorhabdus beddingii</name>
    <dbReference type="NCBI Taxonomy" id="40578"/>
    <lineage>
        <taxon>Bacteria</taxon>
        <taxon>Pseudomonadati</taxon>
        <taxon>Pseudomonadota</taxon>
        <taxon>Gammaproteobacteria</taxon>
        <taxon>Enterobacterales</taxon>
        <taxon>Morganellaceae</taxon>
        <taxon>Xenorhabdus</taxon>
    </lineage>
</organism>
<dbReference type="SUPFAM" id="SSF53335">
    <property type="entry name" value="S-adenosyl-L-methionine-dependent methyltransferases"/>
    <property type="match status" value="1"/>
</dbReference>
<dbReference type="GO" id="GO:0032259">
    <property type="term" value="P:methylation"/>
    <property type="evidence" value="ECO:0007669"/>
    <property type="project" value="UniProtKB-KW"/>
</dbReference>
<keyword evidence="8" id="KW-1185">Reference proteome</keyword>
<dbReference type="RefSeq" id="WP_086112323.1">
    <property type="nucleotide sequence ID" value="NZ_CAWNHF010000002.1"/>
</dbReference>
<dbReference type="InterPro" id="IPR050714">
    <property type="entry name" value="Cobalamin_biosynth_MTase"/>
</dbReference>
<dbReference type="CDD" id="cd02440">
    <property type="entry name" value="AdoMet_MTases"/>
    <property type="match status" value="1"/>
</dbReference>
<evidence type="ECO:0000256" key="1">
    <source>
        <dbReference type="ARBA" id="ARBA00004953"/>
    </source>
</evidence>
<dbReference type="OrthoDB" id="9787825at2"/>
<dbReference type="PANTHER" id="PTHR43182">
    <property type="entry name" value="COBALT-PRECORRIN-6B C(15)-METHYLTRANSFERASE (DECARBOXYLATING)"/>
    <property type="match status" value="1"/>
</dbReference>
<evidence type="ECO:0000256" key="2">
    <source>
        <dbReference type="ARBA" id="ARBA00022573"/>
    </source>
</evidence>
<feature type="domain" description="Methyltransferase small" evidence="6">
    <location>
        <begin position="21"/>
        <end position="129"/>
    </location>
</feature>
<dbReference type="STRING" id="40578.Xbed_01533"/>
<evidence type="ECO:0000259" key="6">
    <source>
        <dbReference type="Pfam" id="PF05175"/>
    </source>
</evidence>
<dbReference type="NCBIfam" id="TIGR02469">
    <property type="entry name" value="CbiT"/>
    <property type="match status" value="1"/>
</dbReference>
<accession>A0A1Y2SNN0</accession>
<keyword evidence="5" id="KW-0949">S-adenosyl-L-methionine</keyword>
<protein>
    <submittedName>
        <fullName evidence="7">Precorrin-6Y C-methyltransferase</fullName>
    </submittedName>
</protein>
<evidence type="ECO:0000256" key="5">
    <source>
        <dbReference type="ARBA" id="ARBA00022691"/>
    </source>
</evidence>
<dbReference type="InterPro" id="IPR029063">
    <property type="entry name" value="SAM-dependent_MTases_sf"/>
</dbReference>
<keyword evidence="3 7" id="KW-0489">Methyltransferase</keyword>
<dbReference type="GO" id="GO:0009236">
    <property type="term" value="P:cobalamin biosynthetic process"/>
    <property type="evidence" value="ECO:0007669"/>
    <property type="project" value="UniProtKB-UniPathway"/>
</dbReference>
<dbReference type="NCBIfam" id="NF006138">
    <property type="entry name" value="PRK08287.1"/>
    <property type="match status" value="1"/>
</dbReference>
<sequence length="204" mass="22707">MKDELFLRGHRIPMTKETIRALVLERLALEKAGRFIDVGAGTGSVSIEAALRYPTLDILAIERKEEALALIAENIRHFGCHTIRVRSGDAPLPLAETADAIFIGGTGGHLTAMVDWALAHLNQGGRLVMTFILLENFMQAWLHLQACQVVALDGREIQVGELTALGQGHYFKPNNPTYLIACQKNSTQAVHWQQVHWQQEQEHV</sequence>
<dbReference type="Gene3D" id="3.40.50.150">
    <property type="entry name" value="Vaccinia Virus protein VP39"/>
    <property type="match status" value="1"/>
</dbReference>
<reference evidence="7 8" key="1">
    <citation type="submission" date="2017-01" db="EMBL/GenBank/DDBJ databases">
        <title>Deconstructing symbiosis and pathogenesis requirements using a combined genomic-metabolomic approach.</title>
        <authorList>
            <person name="Tobias N.J."/>
            <person name="Wolff H."/>
            <person name="Djahanschiri B."/>
            <person name="Ebersberger I."/>
            <person name="Bode H.B."/>
        </authorList>
    </citation>
    <scope>NUCLEOTIDE SEQUENCE [LARGE SCALE GENOMIC DNA]</scope>
    <source>
        <strain evidence="7 8">DSM 4764</strain>
    </source>
</reference>
<dbReference type="UniPathway" id="UPA00148"/>
<dbReference type="InterPro" id="IPR014008">
    <property type="entry name" value="Cbl_synth_MTase_CbiT"/>
</dbReference>
<evidence type="ECO:0000313" key="7">
    <source>
        <dbReference type="EMBL" id="OTA20308.1"/>
    </source>
</evidence>
<dbReference type="GO" id="GO:0008276">
    <property type="term" value="F:protein methyltransferase activity"/>
    <property type="evidence" value="ECO:0007669"/>
    <property type="project" value="InterPro"/>
</dbReference>
<dbReference type="AlphaFoldDB" id="A0A1Y2SNN0"/>
<evidence type="ECO:0000256" key="4">
    <source>
        <dbReference type="ARBA" id="ARBA00022679"/>
    </source>
</evidence>
<gene>
    <name evidence="7" type="ORF">Xbed_01533</name>
</gene>
<dbReference type="InterPro" id="IPR007848">
    <property type="entry name" value="Small_mtfrase_dom"/>
</dbReference>
<keyword evidence="2" id="KW-0169">Cobalamin biosynthesis</keyword>
<comment type="caution">
    <text evidence="7">The sequence shown here is derived from an EMBL/GenBank/DDBJ whole genome shotgun (WGS) entry which is preliminary data.</text>
</comment>
<name>A0A1Y2SNN0_9GAMM</name>
<proteinExistence type="predicted"/>
<evidence type="ECO:0000256" key="3">
    <source>
        <dbReference type="ARBA" id="ARBA00022603"/>
    </source>
</evidence>
<dbReference type="PANTHER" id="PTHR43182:SF1">
    <property type="entry name" value="COBALT-PRECORRIN-7 C(5)-METHYLTRANSFERASE"/>
    <property type="match status" value="1"/>
</dbReference>
<dbReference type="EMBL" id="MUBK01000010">
    <property type="protein sequence ID" value="OTA20308.1"/>
    <property type="molecule type" value="Genomic_DNA"/>
</dbReference>
<evidence type="ECO:0000313" key="8">
    <source>
        <dbReference type="Proteomes" id="UP000194204"/>
    </source>
</evidence>
<keyword evidence="4 7" id="KW-0808">Transferase</keyword>
<comment type="pathway">
    <text evidence="1">Cofactor biosynthesis; adenosylcobalamin biosynthesis.</text>
</comment>
<dbReference type="Proteomes" id="UP000194204">
    <property type="component" value="Unassembled WGS sequence"/>
</dbReference>
<dbReference type="Pfam" id="PF05175">
    <property type="entry name" value="MTS"/>
    <property type="match status" value="1"/>
</dbReference>